<name>A0AAN4Z3P9_9BILA</name>
<dbReference type="Proteomes" id="UP001328107">
    <property type="component" value="Unassembled WGS sequence"/>
</dbReference>
<gene>
    <name evidence="1" type="ORF">PMAYCL1PPCAC_01558</name>
</gene>
<organism evidence="1 2">
    <name type="scientific">Pristionchus mayeri</name>
    <dbReference type="NCBI Taxonomy" id="1317129"/>
    <lineage>
        <taxon>Eukaryota</taxon>
        <taxon>Metazoa</taxon>
        <taxon>Ecdysozoa</taxon>
        <taxon>Nematoda</taxon>
        <taxon>Chromadorea</taxon>
        <taxon>Rhabditida</taxon>
        <taxon>Rhabditina</taxon>
        <taxon>Diplogasteromorpha</taxon>
        <taxon>Diplogasteroidea</taxon>
        <taxon>Neodiplogasteridae</taxon>
        <taxon>Pristionchus</taxon>
    </lineage>
</organism>
<evidence type="ECO:0000313" key="2">
    <source>
        <dbReference type="Proteomes" id="UP001328107"/>
    </source>
</evidence>
<reference evidence="2" key="1">
    <citation type="submission" date="2022-10" db="EMBL/GenBank/DDBJ databases">
        <title>Genome assembly of Pristionchus species.</title>
        <authorList>
            <person name="Yoshida K."/>
            <person name="Sommer R.J."/>
        </authorList>
    </citation>
    <scope>NUCLEOTIDE SEQUENCE [LARGE SCALE GENOMIC DNA]</scope>
    <source>
        <strain evidence="2">RS5460</strain>
    </source>
</reference>
<dbReference type="AlphaFoldDB" id="A0AAN4Z3P9"/>
<protein>
    <submittedName>
        <fullName evidence="1">Uncharacterized protein</fullName>
    </submittedName>
</protein>
<comment type="caution">
    <text evidence="1">The sequence shown here is derived from an EMBL/GenBank/DDBJ whole genome shotgun (WGS) entry which is preliminary data.</text>
</comment>
<feature type="non-terminal residue" evidence="1">
    <location>
        <position position="1"/>
    </location>
</feature>
<dbReference type="EMBL" id="BTRK01000001">
    <property type="protein sequence ID" value="GMR31363.1"/>
    <property type="molecule type" value="Genomic_DNA"/>
</dbReference>
<accession>A0AAN4Z3P9</accession>
<evidence type="ECO:0000313" key="1">
    <source>
        <dbReference type="EMBL" id="GMR31363.1"/>
    </source>
</evidence>
<proteinExistence type="predicted"/>
<sequence length="71" mass="8769">ERSEDEEEEEEEQIDFYDEMEDELSLPVQNREGPRRSGRMKQTAMRRWSDYDNLMEVMEEKALQRTPKRER</sequence>
<feature type="non-terminal residue" evidence="1">
    <location>
        <position position="71"/>
    </location>
</feature>
<keyword evidence="2" id="KW-1185">Reference proteome</keyword>